<evidence type="ECO:0000256" key="7">
    <source>
        <dbReference type="ARBA" id="ARBA00022475"/>
    </source>
</evidence>
<keyword evidence="7 19" id="KW-1003">Cell membrane</keyword>
<keyword evidence="10 19" id="KW-0812">Transmembrane</keyword>
<evidence type="ECO:0000256" key="4">
    <source>
        <dbReference type="ARBA" id="ARBA00010561"/>
    </source>
</evidence>
<dbReference type="InterPro" id="IPR003805">
    <property type="entry name" value="CobS"/>
</dbReference>
<evidence type="ECO:0000256" key="8">
    <source>
        <dbReference type="ARBA" id="ARBA00022573"/>
    </source>
</evidence>
<comment type="subcellular location">
    <subcellularLocation>
        <location evidence="2 19">Cell membrane</location>
        <topology evidence="2 19">Multi-pass membrane protein</topology>
    </subcellularLocation>
</comment>
<organism evidence="20 21">
    <name type="scientific">Ewingella americana</name>
    <dbReference type="NCBI Taxonomy" id="41202"/>
    <lineage>
        <taxon>Bacteria</taxon>
        <taxon>Pseudomonadati</taxon>
        <taxon>Pseudomonadota</taxon>
        <taxon>Gammaproteobacteria</taxon>
        <taxon>Enterobacterales</taxon>
        <taxon>Yersiniaceae</taxon>
        <taxon>Ewingella</taxon>
    </lineage>
</organism>
<evidence type="ECO:0000256" key="9">
    <source>
        <dbReference type="ARBA" id="ARBA00022679"/>
    </source>
</evidence>
<evidence type="ECO:0000256" key="18">
    <source>
        <dbReference type="ARBA" id="ARBA00049504"/>
    </source>
</evidence>
<evidence type="ECO:0000256" key="5">
    <source>
        <dbReference type="ARBA" id="ARBA00013200"/>
    </source>
</evidence>
<dbReference type="EC" id="2.7.8.26" evidence="5 19"/>
<evidence type="ECO:0000256" key="19">
    <source>
        <dbReference type="HAMAP-Rule" id="MF_00719"/>
    </source>
</evidence>
<evidence type="ECO:0000256" key="11">
    <source>
        <dbReference type="ARBA" id="ARBA00022842"/>
    </source>
</evidence>
<name>A0A502GNM5_9GAMM</name>
<evidence type="ECO:0000256" key="14">
    <source>
        <dbReference type="ARBA" id="ARBA00025228"/>
    </source>
</evidence>
<evidence type="ECO:0000256" key="13">
    <source>
        <dbReference type="ARBA" id="ARBA00023136"/>
    </source>
</evidence>
<feature type="transmembrane region" description="Helical" evidence="19">
    <location>
        <begin position="36"/>
        <end position="57"/>
    </location>
</feature>
<evidence type="ECO:0000313" key="21">
    <source>
        <dbReference type="Proteomes" id="UP000317663"/>
    </source>
</evidence>
<reference evidence="20 21" key="1">
    <citation type="journal article" date="2019" name="Environ. Microbiol.">
        <title>Species interactions and distinct microbial communities in high Arctic permafrost affected cryosols are associated with the CH4 and CO2 gas fluxes.</title>
        <authorList>
            <person name="Altshuler I."/>
            <person name="Hamel J."/>
            <person name="Turney S."/>
            <person name="Magnuson E."/>
            <person name="Levesque R."/>
            <person name="Greer C."/>
            <person name="Whyte L.G."/>
        </authorList>
    </citation>
    <scope>NUCLEOTIDE SEQUENCE [LARGE SCALE GENOMIC DNA]</scope>
    <source>
        <strain evidence="20 21">E4</strain>
    </source>
</reference>
<dbReference type="GO" id="GO:0008818">
    <property type="term" value="F:cobalamin 5'-phosphate synthase activity"/>
    <property type="evidence" value="ECO:0007669"/>
    <property type="project" value="UniProtKB-UniRule"/>
</dbReference>
<comment type="pathway">
    <text evidence="3 19">Cofactor biosynthesis; adenosylcobalamin biosynthesis; adenosylcobalamin from cob(II)yrinate a,c-diamide: step 7/7.</text>
</comment>
<accession>A0A502GNM5</accession>
<keyword evidence="12 19" id="KW-1133">Transmembrane helix</keyword>
<dbReference type="PANTHER" id="PTHR34148:SF1">
    <property type="entry name" value="ADENOSYLCOBINAMIDE-GDP RIBAZOLETRANSFERASE"/>
    <property type="match status" value="1"/>
</dbReference>
<dbReference type="GO" id="GO:0051073">
    <property type="term" value="F:adenosylcobinamide-GDP ribazoletransferase activity"/>
    <property type="evidence" value="ECO:0007669"/>
    <property type="project" value="UniProtKB-UniRule"/>
</dbReference>
<evidence type="ECO:0000313" key="20">
    <source>
        <dbReference type="EMBL" id="TPG62493.1"/>
    </source>
</evidence>
<dbReference type="PANTHER" id="PTHR34148">
    <property type="entry name" value="ADENOSYLCOBINAMIDE-GDP RIBAZOLETRANSFERASE"/>
    <property type="match status" value="1"/>
</dbReference>
<comment type="caution">
    <text evidence="20">The sequence shown here is derived from an EMBL/GenBank/DDBJ whole genome shotgun (WGS) entry which is preliminary data.</text>
</comment>
<evidence type="ECO:0000256" key="10">
    <source>
        <dbReference type="ARBA" id="ARBA00022692"/>
    </source>
</evidence>
<dbReference type="GO" id="GO:0005886">
    <property type="term" value="C:plasma membrane"/>
    <property type="evidence" value="ECO:0007669"/>
    <property type="project" value="UniProtKB-SubCell"/>
</dbReference>
<keyword evidence="21" id="KW-1185">Reference proteome</keyword>
<dbReference type="Pfam" id="PF02654">
    <property type="entry name" value="CobS"/>
    <property type="match status" value="1"/>
</dbReference>
<evidence type="ECO:0000256" key="15">
    <source>
        <dbReference type="ARBA" id="ARBA00032605"/>
    </source>
</evidence>
<protein>
    <recommendedName>
        <fullName evidence="6 19">Adenosylcobinamide-GDP ribazoletransferase</fullName>
        <ecNumber evidence="5 19">2.7.8.26</ecNumber>
    </recommendedName>
    <alternativeName>
        <fullName evidence="16 19">Cobalamin synthase</fullName>
    </alternativeName>
    <alternativeName>
        <fullName evidence="15 19">Cobalamin-5'-phosphate synthase</fullName>
    </alternativeName>
</protein>
<evidence type="ECO:0000256" key="2">
    <source>
        <dbReference type="ARBA" id="ARBA00004651"/>
    </source>
</evidence>
<keyword evidence="8 19" id="KW-0169">Cobalamin biosynthesis</keyword>
<sequence length="250" mass="27155">MKSLRLFLATLQFLTRIPVPQRWCDNVTLGDYPRGIIFFPLAGVVIGGLCALLYSLLLSHLGPLLTAVAVVLTHIMLTGALHLDGLADSCDGLFSVRSRERMLEIMRDSRIGTNGALALIVAIVLRCALVYQLSLTTLPAVAILIMVPVVGRGLMSVCMHRQCYARESGMGNIFIGKITEGRFYATLAITAGILLLLDGSAAMPALLITLLFAFGFRRWVAKRIGGQTGDTLGAGCELFELIFFVVLLWK</sequence>
<feature type="transmembrane region" description="Helical" evidence="19">
    <location>
        <begin position="232"/>
        <end position="249"/>
    </location>
</feature>
<dbReference type="RefSeq" id="WP_140471592.1">
    <property type="nucleotide sequence ID" value="NZ_RCZD01000004.1"/>
</dbReference>
<evidence type="ECO:0000256" key="17">
    <source>
        <dbReference type="ARBA" id="ARBA00048623"/>
    </source>
</evidence>
<evidence type="ECO:0000256" key="12">
    <source>
        <dbReference type="ARBA" id="ARBA00022989"/>
    </source>
</evidence>
<evidence type="ECO:0000256" key="6">
    <source>
        <dbReference type="ARBA" id="ARBA00015850"/>
    </source>
</evidence>
<comment type="cofactor">
    <cofactor evidence="1 19">
        <name>Mg(2+)</name>
        <dbReference type="ChEBI" id="CHEBI:18420"/>
    </cofactor>
</comment>
<keyword evidence="11 19" id="KW-0460">Magnesium</keyword>
<evidence type="ECO:0000256" key="3">
    <source>
        <dbReference type="ARBA" id="ARBA00004663"/>
    </source>
</evidence>
<dbReference type="EMBL" id="RCZD01000004">
    <property type="protein sequence ID" value="TPG62493.1"/>
    <property type="molecule type" value="Genomic_DNA"/>
</dbReference>
<dbReference type="AlphaFoldDB" id="A0A502GNM5"/>
<gene>
    <name evidence="19 20" type="primary">cobS</name>
    <name evidence="20" type="ORF">EAH77_08320</name>
</gene>
<dbReference type="NCBIfam" id="TIGR00317">
    <property type="entry name" value="cobS"/>
    <property type="match status" value="1"/>
</dbReference>
<evidence type="ECO:0000256" key="1">
    <source>
        <dbReference type="ARBA" id="ARBA00001946"/>
    </source>
</evidence>
<feature type="transmembrane region" description="Helical" evidence="19">
    <location>
        <begin position="111"/>
        <end position="131"/>
    </location>
</feature>
<evidence type="ECO:0000256" key="16">
    <source>
        <dbReference type="ARBA" id="ARBA00032853"/>
    </source>
</evidence>
<comment type="function">
    <text evidence="14 19">Joins adenosylcobinamide-GDP and alpha-ribazole to generate adenosylcobalamin (Ado-cobalamin). Also synthesizes adenosylcobalamin 5'-phosphate from adenosylcobinamide-GDP and alpha-ribazole 5'-phosphate.</text>
</comment>
<feature type="transmembrane region" description="Helical" evidence="19">
    <location>
        <begin position="203"/>
        <end position="220"/>
    </location>
</feature>
<dbReference type="Proteomes" id="UP000317663">
    <property type="component" value="Unassembled WGS sequence"/>
</dbReference>
<proteinExistence type="inferred from homology"/>
<keyword evidence="9 19" id="KW-0808">Transferase</keyword>
<dbReference type="HAMAP" id="MF_00719">
    <property type="entry name" value="CobS"/>
    <property type="match status" value="1"/>
</dbReference>
<dbReference type="UniPathway" id="UPA00148">
    <property type="reaction ID" value="UER00238"/>
</dbReference>
<comment type="catalytic activity">
    <reaction evidence="18 19">
        <text>alpha-ribazole 5'-phosphate + adenosylcob(III)inamide-GDP = adenosylcob(III)alamin 5'-phosphate + GMP + H(+)</text>
        <dbReference type="Rhea" id="RHEA:23560"/>
        <dbReference type="ChEBI" id="CHEBI:15378"/>
        <dbReference type="ChEBI" id="CHEBI:57918"/>
        <dbReference type="ChEBI" id="CHEBI:58115"/>
        <dbReference type="ChEBI" id="CHEBI:60487"/>
        <dbReference type="ChEBI" id="CHEBI:60493"/>
        <dbReference type="EC" id="2.7.8.26"/>
    </reaction>
</comment>
<comment type="similarity">
    <text evidence="4 19">Belongs to the CobS family.</text>
</comment>
<dbReference type="GO" id="GO:0009236">
    <property type="term" value="P:cobalamin biosynthetic process"/>
    <property type="evidence" value="ECO:0007669"/>
    <property type="project" value="UniProtKB-UniRule"/>
</dbReference>
<comment type="catalytic activity">
    <reaction evidence="17 19">
        <text>alpha-ribazole + adenosylcob(III)inamide-GDP = adenosylcob(III)alamin + GMP + H(+)</text>
        <dbReference type="Rhea" id="RHEA:16049"/>
        <dbReference type="ChEBI" id="CHEBI:10329"/>
        <dbReference type="ChEBI" id="CHEBI:15378"/>
        <dbReference type="ChEBI" id="CHEBI:18408"/>
        <dbReference type="ChEBI" id="CHEBI:58115"/>
        <dbReference type="ChEBI" id="CHEBI:60487"/>
        <dbReference type="EC" id="2.7.8.26"/>
    </reaction>
</comment>
<feature type="transmembrane region" description="Helical" evidence="19">
    <location>
        <begin position="137"/>
        <end position="160"/>
    </location>
</feature>
<keyword evidence="13 19" id="KW-0472">Membrane</keyword>
<dbReference type="OrthoDB" id="9794626at2"/>